<keyword evidence="1" id="KW-0812">Transmembrane</keyword>
<organism evidence="2 3">
    <name type="scientific">Halorubrum aquaticum</name>
    <dbReference type="NCBI Taxonomy" id="387340"/>
    <lineage>
        <taxon>Archaea</taxon>
        <taxon>Methanobacteriati</taxon>
        <taxon>Methanobacteriota</taxon>
        <taxon>Stenosarchaea group</taxon>
        <taxon>Halobacteria</taxon>
        <taxon>Halobacteriales</taxon>
        <taxon>Haloferacaceae</taxon>
        <taxon>Halorubrum</taxon>
    </lineage>
</organism>
<dbReference type="EMBL" id="FOPZ01000001">
    <property type="protein sequence ID" value="SFH31526.1"/>
    <property type="molecule type" value="Genomic_DNA"/>
</dbReference>
<keyword evidence="3" id="KW-1185">Reference proteome</keyword>
<dbReference type="OrthoDB" id="137652at2157"/>
<keyword evidence="1" id="KW-1133">Transmembrane helix</keyword>
<dbReference type="RefSeq" id="WP_149782922.1">
    <property type="nucleotide sequence ID" value="NZ_BAAADP010000001.1"/>
</dbReference>
<feature type="transmembrane region" description="Helical" evidence="1">
    <location>
        <begin position="80"/>
        <end position="109"/>
    </location>
</feature>
<feature type="transmembrane region" description="Helical" evidence="1">
    <location>
        <begin position="130"/>
        <end position="157"/>
    </location>
</feature>
<dbReference type="AlphaFoldDB" id="A0A1I2Z236"/>
<reference evidence="2 3" key="1">
    <citation type="submission" date="2016-10" db="EMBL/GenBank/DDBJ databases">
        <authorList>
            <person name="Varghese N."/>
            <person name="Submissions S."/>
        </authorList>
    </citation>
    <scope>NUCLEOTIDE SEQUENCE [LARGE SCALE GENOMIC DNA]</scope>
    <source>
        <strain evidence="2 3">CGMCC 1.6377</strain>
    </source>
</reference>
<sequence>MALHAVEDIERAFGVTREFLTPIEVRRWLKLAVIAFFVGGGVSLPSAQFNASTPSEEVPVSELPDSFQSAFSGILPADPLLVVAVLVGAAVLLGALFAFVGAVMEFVLIESLRTGEVSIRRRWRRRWRQGLRLFGFRVAIGLPMLALVLGWLALLFVPLLTGRDLAVPFVAFLVGIPVLFVVGVVYGLVSGFTTTLVVPLMIRFDSGVLAAWRRLWGSIRAAWKQYLAYAVISFLLTVVVGLVASIAVGLVAVLLAVPFVVVAGIVHFSVSFSSTVGFVALVGLVVVFGLLMLAVWVLAQVPVVTYLRYYALLVLGDVEESFDLVSEWRETEDGNARAAVRDEGSPEDDG</sequence>
<evidence type="ECO:0000256" key="1">
    <source>
        <dbReference type="SAM" id="Phobius"/>
    </source>
</evidence>
<dbReference type="InterPro" id="IPR055966">
    <property type="entry name" value="DUF7544"/>
</dbReference>
<gene>
    <name evidence="2" type="ORF">SAMN04488066_101121</name>
</gene>
<feature type="transmembrane region" description="Helical" evidence="1">
    <location>
        <begin position="223"/>
        <end position="244"/>
    </location>
</feature>
<accession>A0A1I2Z236</accession>
<feature type="transmembrane region" description="Helical" evidence="1">
    <location>
        <begin position="250"/>
        <end position="270"/>
    </location>
</feature>
<dbReference type="Pfam" id="PF24400">
    <property type="entry name" value="DUF7544"/>
    <property type="match status" value="1"/>
</dbReference>
<feature type="transmembrane region" description="Helical" evidence="1">
    <location>
        <begin position="28"/>
        <end position="47"/>
    </location>
</feature>
<evidence type="ECO:0000313" key="2">
    <source>
        <dbReference type="EMBL" id="SFH31526.1"/>
    </source>
</evidence>
<protein>
    <submittedName>
        <fullName evidence="2">Uncharacterized protein</fullName>
    </submittedName>
</protein>
<feature type="transmembrane region" description="Helical" evidence="1">
    <location>
        <begin position="277"/>
        <end position="299"/>
    </location>
</feature>
<dbReference type="Proteomes" id="UP000323537">
    <property type="component" value="Unassembled WGS sequence"/>
</dbReference>
<feature type="transmembrane region" description="Helical" evidence="1">
    <location>
        <begin position="169"/>
        <end position="202"/>
    </location>
</feature>
<evidence type="ECO:0000313" key="3">
    <source>
        <dbReference type="Proteomes" id="UP000323537"/>
    </source>
</evidence>
<proteinExistence type="predicted"/>
<keyword evidence="1" id="KW-0472">Membrane</keyword>
<name>A0A1I2Z236_9EURY</name>